<dbReference type="InterPro" id="IPR013783">
    <property type="entry name" value="Ig-like_fold"/>
</dbReference>
<feature type="domain" description="Ig-like" evidence="10">
    <location>
        <begin position="6"/>
        <end position="119"/>
    </location>
</feature>
<keyword evidence="3 9" id="KW-0732">Signal</keyword>
<keyword evidence="2" id="KW-1003">Cell membrane</keyword>
<evidence type="ECO:0000256" key="9">
    <source>
        <dbReference type="SAM" id="SignalP"/>
    </source>
</evidence>
<dbReference type="InterPro" id="IPR013106">
    <property type="entry name" value="Ig_V-set"/>
</dbReference>
<dbReference type="GO" id="GO:0042101">
    <property type="term" value="C:T cell receptor complex"/>
    <property type="evidence" value="ECO:0007669"/>
    <property type="project" value="UniProtKB-KW"/>
</dbReference>
<dbReference type="AlphaFoldDB" id="A0A671FXG5"/>
<dbReference type="InterPro" id="IPR007110">
    <property type="entry name" value="Ig-like_dom"/>
</dbReference>
<dbReference type="OMA" id="CATTQCS"/>
<dbReference type="SMART" id="SM00406">
    <property type="entry name" value="IGv"/>
    <property type="match status" value="1"/>
</dbReference>
<reference evidence="11" key="4">
    <citation type="submission" date="2025-08" db="UniProtKB">
        <authorList>
            <consortium name="Ensembl"/>
        </authorList>
    </citation>
    <scope>IDENTIFICATION</scope>
</reference>
<reference evidence="12" key="3">
    <citation type="submission" date="2018-12" db="EMBL/GenBank/DDBJ databases">
        <title>G10K-VGP greater horseshoe bat female genome, primary haplotype.</title>
        <authorList>
            <person name="Teeling E."/>
            <person name="Myers G."/>
            <person name="Vernes S."/>
            <person name="Pippel M."/>
            <person name="Winkler S."/>
            <person name="Fedrigo O."/>
            <person name="Rhie A."/>
            <person name="Koren S."/>
            <person name="Phillippy A."/>
            <person name="Lewin H."/>
            <person name="Damas J."/>
            <person name="Howe K."/>
            <person name="Mountcastle J."/>
            <person name="Jarvis E.D."/>
        </authorList>
    </citation>
    <scope>NUCLEOTIDE SEQUENCE [LARGE SCALE GENOMIC DNA]</scope>
</reference>
<dbReference type="InterPro" id="IPR003599">
    <property type="entry name" value="Ig_sub"/>
</dbReference>
<reference evidence="11" key="5">
    <citation type="submission" date="2025-09" db="UniProtKB">
        <authorList>
            <consortium name="Ensembl"/>
        </authorList>
    </citation>
    <scope>IDENTIFICATION</scope>
</reference>
<dbReference type="Gene3D" id="2.60.40.10">
    <property type="entry name" value="Immunoglobulins"/>
    <property type="match status" value="1"/>
</dbReference>
<evidence type="ECO:0000313" key="12">
    <source>
        <dbReference type="Proteomes" id="UP000472240"/>
    </source>
</evidence>
<organism evidence="11 12">
    <name type="scientific">Rhinolophus ferrumequinum</name>
    <name type="common">Greater horseshoe bat</name>
    <dbReference type="NCBI Taxonomy" id="59479"/>
    <lineage>
        <taxon>Eukaryota</taxon>
        <taxon>Metazoa</taxon>
        <taxon>Chordata</taxon>
        <taxon>Craniata</taxon>
        <taxon>Vertebrata</taxon>
        <taxon>Euteleostomi</taxon>
        <taxon>Mammalia</taxon>
        <taxon>Eutheria</taxon>
        <taxon>Laurasiatheria</taxon>
        <taxon>Chiroptera</taxon>
        <taxon>Yinpterochiroptera</taxon>
        <taxon>Rhinolophoidea</taxon>
        <taxon>Rhinolophidae</taxon>
        <taxon>Rhinolophinae</taxon>
        <taxon>Rhinolophus</taxon>
    </lineage>
</organism>
<evidence type="ECO:0000256" key="5">
    <source>
        <dbReference type="ARBA" id="ARBA00023157"/>
    </source>
</evidence>
<dbReference type="PANTHER" id="PTHR19339:SF2">
    <property type="entry name" value="T CELL RECEPTOR ALPHA VARIABLE 22"/>
    <property type="match status" value="1"/>
</dbReference>
<evidence type="ECO:0000256" key="6">
    <source>
        <dbReference type="ARBA" id="ARBA00023180"/>
    </source>
</evidence>
<evidence type="ECO:0000256" key="1">
    <source>
        <dbReference type="ARBA" id="ARBA00004236"/>
    </source>
</evidence>
<evidence type="ECO:0000313" key="11">
    <source>
        <dbReference type="Ensembl" id="ENSRFEP00010030391.1"/>
    </source>
</evidence>
<evidence type="ECO:0000256" key="7">
    <source>
        <dbReference type="ARBA" id="ARBA00038651"/>
    </source>
</evidence>
<evidence type="ECO:0000256" key="8">
    <source>
        <dbReference type="ARBA" id="ARBA00043266"/>
    </source>
</evidence>
<evidence type="ECO:0000256" key="2">
    <source>
        <dbReference type="ARBA" id="ARBA00022475"/>
    </source>
</evidence>
<keyword evidence="12" id="KW-1185">Reference proteome</keyword>
<evidence type="ECO:0000256" key="3">
    <source>
        <dbReference type="ARBA" id="ARBA00022729"/>
    </source>
</evidence>
<feature type="signal peptide" evidence="9">
    <location>
        <begin position="1"/>
        <end position="17"/>
    </location>
</feature>
<keyword evidence="8" id="KW-1064">Adaptive immunity</keyword>
<keyword evidence="6" id="KW-0325">Glycoprotein</keyword>
<reference evidence="11 12" key="1">
    <citation type="journal article" date="2015" name="Annu Rev Anim Biosci">
        <title>The Genome 10K Project: a way forward.</title>
        <authorList>
            <person name="Koepfli K.P."/>
            <person name="Paten B."/>
            <person name="O'Brien S.J."/>
            <person name="Koepfli K.P."/>
            <person name="Paten B."/>
            <person name="Antunes A."/>
            <person name="Belov K."/>
            <person name="Bustamante C."/>
            <person name="Castoe T.A."/>
            <person name="Clawson H."/>
            <person name="Crawford A.J."/>
            <person name="Diekhans M."/>
            <person name="Distel D."/>
            <person name="Durbin R."/>
            <person name="Earl D."/>
            <person name="Fujita M.K."/>
            <person name="Gamble T."/>
            <person name="Georges A."/>
            <person name="Gemmell N."/>
            <person name="Gilbert M.T."/>
            <person name="Graves J.M."/>
            <person name="Green R.E."/>
            <person name="Hickey G."/>
            <person name="Jarvis E.D."/>
            <person name="Johnson W."/>
            <person name="Komissarov A."/>
            <person name="Korf I."/>
            <person name="Kuhn R."/>
            <person name="Larkin D.M."/>
            <person name="Lewin H."/>
            <person name="Lopez J.V."/>
            <person name="Ma J."/>
            <person name="Marques-Bonet T."/>
            <person name="Miller W."/>
            <person name="Murphy R."/>
            <person name="Pevzner P."/>
            <person name="Shapiro B."/>
            <person name="Steiner C."/>
            <person name="Tamazian G."/>
            <person name="Venkatesh B."/>
            <person name="Wang J."/>
            <person name="Wayne R."/>
            <person name="Wiley E."/>
            <person name="Yang H."/>
            <person name="Zhang G."/>
            <person name="Haussler D."/>
            <person name="Ryder O."/>
            <person name="O'Brien S.J."/>
        </authorList>
    </citation>
    <scope>NUCLEOTIDE SEQUENCE</scope>
</reference>
<name>A0A671FXG5_RHIFE</name>
<dbReference type="InterPro" id="IPR036179">
    <property type="entry name" value="Ig-like_dom_sf"/>
</dbReference>
<dbReference type="SMART" id="SM00409">
    <property type="entry name" value="IG"/>
    <property type="match status" value="1"/>
</dbReference>
<feature type="chain" id="PRO_5025400069" description="Ig-like domain-containing protein" evidence="9">
    <location>
        <begin position="18"/>
        <end position="146"/>
    </location>
</feature>
<dbReference type="GeneTree" id="ENSGT00940000153130"/>
<sequence>MLLIVPVLFLWMHVSQLKQFPQFLLLQEGENFTTYCNSSTIFNNIQWYKQSPGGSPVLLMKLVKSGDVLKQERLRARFGETRKDSSLHIVGAQTADEGTYFCAGAQCSQNTCSLSPNLAVGLQEQLLLISPQSKSQKILKSQSMKK</sequence>
<dbReference type="Ensembl" id="ENSRFET00010032959.1">
    <property type="protein sequence ID" value="ENSRFEP00010030391.1"/>
    <property type="gene ID" value="ENSRFEG00010020140.1"/>
</dbReference>
<keyword evidence="5" id="KW-1015">Disulfide bond</keyword>
<proteinExistence type="predicted"/>
<keyword evidence="8" id="KW-0391">Immunity</keyword>
<protein>
    <recommendedName>
        <fullName evidence="10">Ig-like domain-containing protein</fullName>
    </recommendedName>
</protein>
<reference evidence="11 12" key="2">
    <citation type="journal article" date="2018" name="Annu Rev Anim Biosci">
        <title>Bat Biology, Genomes, and the Bat1K Project: To Generate Chromosome-Level Genomes for All Living Bat Species.</title>
        <authorList>
            <person name="Teeling E.C."/>
            <person name="Vernes S.C."/>
            <person name="Davalos L.M."/>
            <person name="Ray D.A."/>
            <person name="Gilbert M.T.P."/>
            <person name="Myers E."/>
        </authorList>
    </citation>
    <scope>NUCLEOTIDE SEQUENCE</scope>
</reference>
<dbReference type="PROSITE" id="PS50835">
    <property type="entry name" value="IG_LIKE"/>
    <property type="match status" value="1"/>
</dbReference>
<dbReference type="FunCoup" id="A0A671FXG5">
    <property type="interactions" value="36"/>
</dbReference>
<evidence type="ECO:0000259" key="10">
    <source>
        <dbReference type="PROSITE" id="PS50835"/>
    </source>
</evidence>
<dbReference type="SUPFAM" id="SSF48726">
    <property type="entry name" value="Immunoglobulin"/>
    <property type="match status" value="1"/>
</dbReference>
<dbReference type="PANTHER" id="PTHR19339">
    <property type="entry name" value="T CELL RECEPTOR ALPHA VARIABLE 39"/>
    <property type="match status" value="1"/>
</dbReference>
<keyword evidence="8" id="KW-1279">T cell receptor</keyword>
<dbReference type="Proteomes" id="UP000472240">
    <property type="component" value="Chromosome 6"/>
</dbReference>
<dbReference type="InParanoid" id="A0A671FXG5"/>
<evidence type="ECO:0000256" key="4">
    <source>
        <dbReference type="ARBA" id="ARBA00023136"/>
    </source>
</evidence>
<comment type="subunit">
    <text evidence="7">Alpha-beta TR is a heterodimer composed of an alpha and beta chain; disulfide-linked. The alpha-beta TR is associated with the transmembrane signaling CD3 coreceptor proteins to form the TR-CD3 (TcR or TCR). The assembly of alpha-beta TR heterodimers with CD3 occurs in the endoplasmic reticulum where a single alpha-beta TR heterodimer associates with one CD3D-CD3E heterodimer, one CD3G-CD3E heterodimer and one CD247 homodimer forming a stable octameric structure. CD3D-CD3E and CD3G-CD3E heterodimers preferentially associate with TR alpha and TR beta chains, respectively. The association of the CD247 homodimer is the last step of TcR assembly in the endoplasmic reticulum and is required for transport to the cell surface.</text>
</comment>
<keyword evidence="4" id="KW-0472">Membrane</keyword>
<dbReference type="Pfam" id="PF07686">
    <property type="entry name" value="V-set"/>
    <property type="match status" value="1"/>
</dbReference>
<comment type="subcellular location">
    <subcellularLocation>
        <location evidence="1">Cell membrane</location>
    </subcellularLocation>
</comment>
<accession>A0A671FXG5</accession>
<dbReference type="InterPro" id="IPR051896">
    <property type="entry name" value="TCR_alpha_variable"/>
</dbReference>